<keyword evidence="1" id="KW-0472">Membrane</keyword>
<dbReference type="RefSeq" id="WP_203935037.1">
    <property type="nucleotide sequence ID" value="NZ_BOPH01000152.1"/>
</dbReference>
<feature type="transmembrane region" description="Helical" evidence="1">
    <location>
        <begin position="7"/>
        <end position="28"/>
    </location>
</feature>
<feature type="transmembrane region" description="Helical" evidence="1">
    <location>
        <begin position="187"/>
        <end position="204"/>
    </location>
</feature>
<reference evidence="2" key="1">
    <citation type="submission" date="2021-01" db="EMBL/GenBank/DDBJ databases">
        <title>Whole genome shotgun sequence of Virgisporangium ochraceum NBRC 16418.</title>
        <authorList>
            <person name="Komaki H."/>
            <person name="Tamura T."/>
        </authorList>
    </citation>
    <scope>NUCLEOTIDE SEQUENCE</scope>
    <source>
        <strain evidence="2">NBRC 16418</strain>
    </source>
</reference>
<evidence type="ECO:0000313" key="3">
    <source>
        <dbReference type="Proteomes" id="UP000635606"/>
    </source>
</evidence>
<gene>
    <name evidence="2" type="ORF">Voc01_101850</name>
</gene>
<evidence type="ECO:0000313" key="2">
    <source>
        <dbReference type="EMBL" id="GIJ75268.1"/>
    </source>
</evidence>
<dbReference type="AlphaFoldDB" id="A0A8J4EI04"/>
<evidence type="ECO:0008006" key="4">
    <source>
        <dbReference type="Google" id="ProtNLM"/>
    </source>
</evidence>
<feature type="transmembrane region" description="Helical" evidence="1">
    <location>
        <begin position="163"/>
        <end position="181"/>
    </location>
</feature>
<accession>A0A8J4EI04</accession>
<dbReference type="EMBL" id="BOPH01000152">
    <property type="protein sequence ID" value="GIJ75268.1"/>
    <property type="molecule type" value="Genomic_DNA"/>
</dbReference>
<evidence type="ECO:0000256" key="1">
    <source>
        <dbReference type="SAM" id="Phobius"/>
    </source>
</evidence>
<keyword evidence="3" id="KW-1185">Reference proteome</keyword>
<feature type="transmembrane region" description="Helical" evidence="1">
    <location>
        <begin position="48"/>
        <end position="66"/>
    </location>
</feature>
<keyword evidence="1" id="KW-0812">Transmembrane</keyword>
<comment type="caution">
    <text evidence="2">The sequence shown here is derived from an EMBL/GenBank/DDBJ whole genome shotgun (WGS) entry which is preliminary data.</text>
</comment>
<protein>
    <recommendedName>
        <fullName evidence="4">DUF4386 family protein</fullName>
    </recommendedName>
</protein>
<feature type="transmembrane region" description="Helical" evidence="1">
    <location>
        <begin position="78"/>
        <end position="101"/>
    </location>
</feature>
<dbReference type="Proteomes" id="UP000635606">
    <property type="component" value="Unassembled WGS sequence"/>
</dbReference>
<keyword evidence="1" id="KW-1133">Transmembrane helix</keyword>
<proteinExistence type="predicted"/>
<sequence length="230" mass="23702">MTITPTTLYRAAAVAAALAGLIFIGVQINHPHSDVTNVETTEWAVRNSLKVLMAALALAGITGMYLRQVTRIGVLGLLGYLALSAGYLLVASTAFVSAYVLPSLAGSNPGYVDDVLAAATNGSATGDIGLLQTVLQVQGFTYLAGGLVFGIALYRARVLARWAAVLLAAGGVVTVALAVMPDAFYRLLAYPNGIAMIGLGYALWRSVPADTAAVRIQVDAPSTFTAAGAE</sequence>
<name>A0A8J4EI04_9ACTN</name>
<feature type="transmembrane region" description="Helical" evidence="1">
    <location>
        <begin position="139"/>
        <end position="156"/>
    </location>
</feature>
<organism evidence="2 3">
    <name type="scientific">Virgisporangium ochraceum</name>
    <dbReference type="NCBI Taxonomy" id="65505"/>
    <lineage>
        <taxon>Bacteria</taxon>
        <taxon>Bacillati</taxon>
        <taxon>Actinomycetota</taxon>
        <taxon>Actinomycetes</taxon>
        <taxon>Micromonosporales</taxon>
        <taxon>Micromonosporaceae</taxon>
        <taxon>Virgisporangium</taxon>
    </lineage>
</organism>